<proteinExistence type="predicted"/>
<name>A0A6J8E633_MYTCO</name>
<gene>
    <name evidence="3" type="ORF">MCOR_48177</name>
</gene>
<sequence length="226" mass="25231">MATDVTPTRKELHSSVWTSPKSKENDKNNGFIDQSVLTYMFTAVTGALLLLIGLCLCLVCVCWKRHVSSKKKNIISSRSAVPLTQSSDIQDDALDSEGTSVYGYEVIDEAKMEWEISVIQNDSISVKSPNTNSGISQTDSDGYLNPFHPIIYRNSVSCRNDKNNVIICDERQYLELPEAIQCINGVQQRETCELVKNEIVSKDDHDDSMYEITKGVNCIGDQVIIL</sequence>
<organism evidence="3 4">
    <name type="scientific">Mytilus coruscus</name>
    <name type="common">Sea mussel</name>
    <dbReference type="NCBI Taxonomy" id="42192"/>
    <lineage>
        <taxon>Eukaryota</taxon>
        <taxon>Metazoa</taxon>
        <taxon>Spiralia</taxon>
        <taxon>Lophotrochozoa</taxon>
        <taxon>Mollusca</taxon>
        <taxon>Bivalvia</taxon>
        <taxon>Autobranchia</taxon>
        <taxon>Pteriomorphia</taxon>
        <taxon>Mytilida</taxon>
        <taxon>Mytiloidea</taxon>
        <taxon>Mytilidae</taxon>
        <taxon>Mytilinae</taxon>
        <taxon>Mytilus</taxon>
    </lineage>
</organism>
<feature type="transmembrane region" description="Helical" evidence="2">
    <location>
        <begin position="36"/>
        <end position="63"/>
    </location>
</feature>
<keyword evidence="2" id="KW-0472">Membrane</keyword>
<reference evidence="3 4" key="1">
    <citation type="submission" date="2020-06" db="EMBL/GenBank/DDBJ databases">
        <authorList>
            <person name="Li R."/>
            <person name="Bekaert M."/>
        </authorList>
    </citation>
    <scope>NUCLEOTIDE SEQUENCE [LARGE SCALE GENOMIC DNA]</scope>
    <source>
        <strain evidence="4">wild</strain>
    </source>
</reference>
<protein>
    <submittedName>
        <fullName evidence="3">Uncharacterized protein</fullName>
    </submittedName>
</protein>
<dbReference type="EMBL" id="CACVKT020008444">
    <property type="protein sequence ID" value="CAC5415483.1"/>
    <property type="molecule type" value="Genomic_DNA"/>
</dbReference>
<evidence type="ECO:0000256" key="2">
    <source>
        <dbReference type="SAM" id="Phobius"/>
    </source>
</evidence>
<keyword evidence="4" id="KW-1185">Reference proteome</keyword>
<dbReference type="Proteomes" id="UP000507470">
    <property type="component" value="Unassembled WGS sequence"/>
</dbReference>
<evidence type="ECO:0000313" key="3">
    <source>
        <dbReference type="EMBL" id="CAC5415483.1"/>
    </source>
</evidence>
<evidence type="ECO:0000256" key="1">
    <source>
        <dbReference type="SAM" id="MobiDB-lite"/>
    </source>
</evidence>
<keyword evidence="2" id="KW-1133">Transmembrane helix</keyword>
<dbReference type="AlphaFoldDB" id="A0A6J8E633"/>
<feature type="region of interest" description="Disordered" evidence="1">
    <location>
        <begin position="1"/>
        <end position="24"/>
    </location>
</feature>
<accession>A0A6J8E633</accession>
<evidence type="ECO:0000313" key="4">
    <source>
        <dbReference type="Proteomes" id="UP000507470"/>
    </source>
</evidence>
<keyword evidence="2" id="KW-0812">Transmembrane</keyword>